<dbReference type="PANTHER" id="PTHR38602:SF1">
    <property type="entry name" value="INNER MEMBRANE PROTEIN"/>
    <property type="match status" value="1"/>
</dbReference>
<dbReference type="Pfam" id="PF09838">
    <property type="entry name" value="DUF2065"/>
    <property type="match status" value="1"/>
</dbReference>
<dbReference type="Proteomes" id="UP001242480">
    <property type="component" value="Unassembled WGS sequence"/>
</dbReference>
<evidence type="ECO:0000313" key="2">
    <source>
        <dbReference type="EMBL" id="MDQ0471472.1"/>
    </source>
</evidence>
<keyword evidence="1" id="KW-0812">Transmembrane</keyword>
<reference evidence="2 3" key="1">
    <citation type="submission" date="2023-07" db="EMBL/GenBank/DDBJ databases">
        <title>Genomic Encyclopedia of Type Strains, Phase IV (KMG-IV): sequencing the most valuable type-strain genomes for metagenomic binning, comparative biology and taxonomic classification.</title>
        <authorList>
            <person name="Goeker M."/>
        </authorList>
    </citation>
    <scope>NUCLEOTIDE SEQUENCE [LARGE SCALE GENOMIC DNA]</scope>
    <source>
        <strain evidence="2 3">DSM 19619</strain>
    </source>
</reference>
<sequence>MTAIGLAFVIEGLIFLAFPEPVRRMMASVVSSPALQLRIAGVVSAVIGLVVVWLVRG</sequence>
<feature type="transmembrane region" description="Helical" evidence="1">
    <location>
        <begin position="35"/>
        <end position="55"/>
    </location>
</feature>
<name>A0ABU0JB21_9HYPH</name>
<accession>A0ABU0JB21</accession>
<protein>
    <submittedName>
        <fullName evidence="2">Uncharacterized protein YjeT (DUF2065 family)</fullName>
    </submittedName>
</protein>
<dbReference type="PANTHER" id="PTHR38602">
    <property type="entry name" value="INNER MEMBRANE PROTEIN-RELATED"/>
    <property type="match status" value="1"/>
</dbReference>
<proteinExistence type="predicted"/>
<dbReference type="EMBL" id="JAUSVX010000009">
    <property type="protein sequence ID" value="MDQ0471472.1"/>
    <property type="molecule type" value="Genomic_DNA"/>
</dbReference>
<dbReference type="RefSeq" id="WP_307276680.1">
    <property type="nucleotide sequence ID" value="NZ_JAUSVX010000009.1"/>
</dbReference>
<dbReference type="InterPro" id="IPR019201">
    <property type="entry name" value="DUF2065"/>
</dbReference>
<keyword evidence="1" id="KW-0472">Membrane</keyword>
<keyword evidence="1" id="KW-1133">Transmembrane helix</keyword>
<evidence type="ECO:0000313" key="3">
    <source>
        <dbReference type="Proteomes" id="UP001242480"/>
    </source>
</evidence>
<gene>
    <name evidence="2" type="ORF">QO011_004497</name>
</gene>
<comment type="caution">
    <text evidence="2">The sequence shown here is derived from an EMBL/GenBank/DDBJ whole genome shotgun (WGS) entry which is preliminary data.</text>
</comment>
<organism evidence="2 3">
    <name type="scientific">Labrys wisconsinensis</name>
    <dbReference type="NCBI Taxonomy" id="425677"/>
    <lineage>
        <taxon>Bacteria</taxon>
        <taxon>Pseudomonadati</taxon>
        <taxon>Pseudomonadota</taxon>
        <taxon>Alphaproteobacteria</taxon>
        <taxon>Hyphomicrobiales</taxon>
        <taxon>Xanthobacteraceae</taxon>
        <taxon>Labrys</taxon>
    </lineage>
</organism>
<evidence type="ECO:0000256" key="1">
    <source>
        <dbReference type="SAM" id="Phobius"/>
    </source>
</evidence>
<keyword evidence="3" id="KW-1185">Reference proteome</keyword>